<comment type="caution">
    <text evidence="11">The sequence shown here is derived from an EMBL/GenBank/DDBJ whole genome shotgun (WGS) entry which is preliminary data.</text>
</comment>
<evidence type="ECO:0000256" key="2">
    <source>
        <dbReference type="ARBA" id="ARBA00020921"/>
    </source>
</evidence>
<dbReference type="PROSITE" id="PS51352">
    <property type="entry name" value="THIOREDOXIN_2"/>
    <property type="match status" value="1"/>
</dbReference>
<evidence type="ECO:0000256" key="4">
    <source>
        <dbReference type="ARBA" id="ARBA00035002"/>
    </source>
</evidence>
<reference evidence="12 13" key="1">
    <citation type="submission" date="2019-07" db="EMBL/GenBank/DDBJ databases">
        <title>Genomes of Cafeteria roenbergensis.</title>
        <authorList>
            <person name="Fischer M.G."/>
            <person name="Hackl T."/>
            <person name="Roman M."/>
        </authorList>
    </citation>
    <scope>NUCLEOTIDE SEQUENCE [LARGE SCALE GENOMIC DNA]</scope>
    <source>
        <strain evidence="11 13">Cflag</strain>
        <strain evidence="10 12">RCC970-E3</strain>
    </source>
</reference>
<comment type="function">
    <text evidence="4">Plays an important role in regulating the size of autophagosomes during the formation process.</text>
</comment>
<dbReference type="GO" id="GO:0015035">
    <property type="term" value="F:protein-disulfide reductase activity"/>
    <property type="evidence" value="ECO:0007669"/>
    <property type="project" value="TreeGrafter"/>
</dbReference>
<dbReference type="PROSITE" id="PS00636">
    <property type="entry name" value="DNAJ_1"/>
    <property type="match status" value="1"/>
</dbReference>
<evidence type="ECO:0000256" key="3">
    <source>
        <dbReference type="ARBA" id="ARBA00023006"/>
    </source>
</evidence>
<dbReference type="InterPro" id="IPR036869">
    <property type="entry name" value="J_dom_sf"/>
</dbReference>
<proteinExistence type="predicted"/>
<dbReference type="Gene3D" id="1.10.287.110">
    <property type="entry name" value="DnaJ domain"/>
    <property type="match status" value="1"/>
</dbReference>
<dbReference type="SMART" id="SM00271">
    <property type="entry name" value="DnaJ"/>
    <property type="match status" value="1"/>
</dbReference>
<dbReference type="InterPro" id="IPR052460">
    <property type="entry name" value="ER_disulfide_reductase"/>
</dbReference>
<comment type="subcellular location">
    <subcellularLocation>
        <location evidence="1">Endoplasmic reticulum membrane</location>
        <topology evidence="1">Single-pass type IV membrane protein</topology>
    </subcellularLocation>
</comment>
<dbReference type="InterPro" id="IPR001623">
    <property type="entry name" value="DnaJ_domain"/>
</dbReference>
<keyword evidence="7" id="KW-0732">Signal</keyword>
<dbReference type="InterPro" id="IPR013766">
    <property type="entry name" value="Thioredoxin_domain"/>
</dbReference>
<feature type="compositionally biased region" description="Gly residues" evidence="6">
    <location>
        <begin position="88"/>
        <end position="110"/>
    </location>
</feature>
<dbReference type="GO" id="GO:0006914">
    <property type="term" value="P:autophagy"/>
    <property type="evidence" value="ECO:0007669"/>
    <property type="project" value="UniProtKB-KW"/>
</dbReference>
<gene>
    <name evidence="10" type="ORF">FNF28_07741</name>
    <name evidence="11" type="ORF">FNF31_01805</name>
</gene>
<dbReference type="GO" id="GO:0016671">
    <property type="term" value="F:oxidoreductase activity, acting on a sulfur group of donors, disulfide as acceptor"/>
    <property type="evidence" value="ECO:0007669"/>
    <property type="project" value="TreeGrafter"/>
</dbReference>
<evidence type="ECO:0000256" key="5">
    <source>
        <dbReference type="ARBA" id="ARBA00035043"/>
    </source>
</evidence>
<feature type="chain" id="PRO_5033472958" description="DnaJ homolog subfamily C member 16" evidence="7">
    <location>
        <begin position="19"/>
        <end position="346"/>
    </location>
</feature>
<dbReference type="CDD" id="cd06257">
    <property type="entry name" value="DnaJ"/>
    <property type="match status" value="1"/>
</dbReference>
<dbReference type="CDD" id="cd02961">
    <property type="entry name" value="PDI_a_family"/>
    <property type="match status" value="1"/>
</dbReference>
<dbReference type="SUPFAM" id="SSF52833">
    <property type="entry name" value="Thioredoxin-like"/>
    <property type="match status" value="1"/>
</dbReference>
<evidence type="ECO:0000259" key="9">
    <source>
        <dbReference type="PROSITE" id="PS51352"/>
    </source>
</evidence>
<feature type="region of interest" description="Disordered" evidence="6">
    <location>
        <begin position="85"/>
        <end position="115"/>
    </location>
</feature>
<dbReference type="GO" id="GO:0036498">
    <property type="term" value="P:IRE1-mediated unfolded protein response"/>
    <property type="evidence" value="ECO:0007669"/>
    <property type="project" value="TreeGrafter"/>
</dbReference>
<dbReference type="Proteomes" id="UP000325113">
    <property type="component" value="Unassembled WGS sequence"/>
</dbReference>
<dbReference type="InterPro" id="IPR018253">
    <property type="entry name" value="DnaJ_domain_CS"/>
</dbReference>
<evidence type="ECO:0000256" key="6">
    <source>
        <dbReference type="SAM" id="MobiDB-lite"/>
    </source>
</evidence>
<dbReference type="PANTHER" id="PTHR44340">
    <property type="entry name" value="DNAJ HOMOLOG SUBFAMILY C MEMBER 10"/>
    <property type="match status" value="1"/>
</dbReference>
<keyword evidence="3" id="KW-0072">Autophagy</keyword>
<dbReference type="PANTHER" id="PTHR44340:SF1">
    <property type="entry name" value="DNAJ HOMOLOG SUBFAMILY C MEMBER 10"/>
    <property type="match status" value="1"/>
</dbReference>
<evidence type="ECO:0000259" key="8">
    <source>
        <dbReference type="PROSITE" id="PS50076"/>
    </source>
</evidence>
<feature type="domain" description="Thioredoxin" evidence="9">
    <location>
        <begin position="71"/>
        <end position="207"/>
    </location>
</feature>
<dbReference type="EMBL" id="VLTM01000012">
    <property type="protein sequence ID" value="KAA0165456.1"/>
    <property type="molecule type" value="Genomic_DNA"/>
</dbReference>
<dbReference type="GO" id="GO:0051787">
    <property type="term" value="F:misfolded protein binding"/>
    <property type="evidence" value="ECO:0007669"/>
    <property type="project" value="TreeGrafter"/>
</dbReference>
<evidence type="ECO:0000313" key="11">
    <source>
        <dbReference type="EMBL" id="KAA0165456.1"/>
    </source>
</evidence>
<organism evidence="11 13">
    <name type="scientific">Cafeteria roenbergensis</name>
    <name type="common">Marine flagellate</name>
    <dbReference type="NCBI Taxonomy" id="33653"/>
    <lineage>
        <taxon>Eukaryota</taxon>
        <taxon>Sar</taxon>
        <taxon>Stramenopiles</taxon>
        <taxon>Bigyra</taxon>
        <taxon>Opalozoa</taxon>
        <taxon>Bicosoecida</taxon>
        <taxon>Cafeteriaceae</taxon>
        <taxon>Cafeteria</taxon>
    </lineage>
</organism>
<dbReference type="Pfam" id="PF00226">
    <property type="entry name" value="DnaJ"/>
    <property type="match status" value="1"/>
</dbReference>
<dbReference type="AlphaFoldDB" id="A0A5A8DJ95"/>
<feature type="signal peptide" evidence="7">
    <location>
        <begin position="1"/>
        <end position="18"/>
    </location>
</feature>
<dbReference type="Gene3D" id="3.40.30.10">
    <property type="entry name" value="Glutaredoxin"/>
    <property type="match status" value="1"/>
</dbReference>
<dbReference type="PROSITE" id="PS50076">
    <property type="entry name" value="DNAJ_2"/>
    <property type="match status" value="1"/>
</dbReference>
<evidence type="ECO:0000313" key="12">
    <source>
        <dbReference type="Proteomes" id="UP000324907"/>
    </source>
</evidence>
<dbReference type="GO" id="GO:0005789">
    <property type="term" value="C:endoplasmic reticulum membrane"/>
    <property type="evidence" value="ECO:0007669"/>
    <property type="project" value="UniProtKB-SubCell"/>
</dbReference>
<feature type="domain" description="J" evidence="8">
    <location>
        <begin position="21"/>
        <end position="87"/>
    </location>
</feature>
<sequence>MRLLVALLVFSLASIVQGGRDFYKILGIPRSASQKQIKKAYRKAAMEWHPDKHPDDQETANAKFIEINNAYEVLSDEEKRAAYDQGGEEGMAGGGGGGPGGGGQPHGHPGGVADAAKRGSRVWLVKFYSPSCPHCQSMVKDINALGKGLRGAARVGVVDCTQHSDVCSAQGVRGYPTIKTFGPQGEQDYAGSRSAGGMRNALVGLIPDGVVRVVSGSNARSLQALRERFCVGRAGSRRKACVILLSSRSQPSPLFKAVAAHVADLEAEGKSSSSKLTFVHVDVGLKGSKAALAMGALGMKRDKAASKSPLALLHEEGQSAHTESSPTYSSILSWIKAEARKLRRGK</sequence>
<dbReference type="GO" id="GO:0005788">
    <property type="term" value="C:endoplasmic reticulum lumen"/>
    <property type="evidence" value="ECO:0007669"/>
    <property type="project" value="TreeGrafter"/>
</dbReference>
<dbReference type="SUPFAM" id="SSF46565">
    <property type="entry name" value="Chaperone J-domain"/>
    <property type="match status" value="1"/>
</dbReference>
<name>A0A5A8DJ95_CAFRO</name>
<dbReference type="InterPro" id="IPR036249">
    <property type="entry name" value="Thioredoxin-like_sf"/>
</dbReference>
<dbReference type="Proteomes" id="UP000324907">
    <property type="component" value="Unassembled WGS sequence"/>
</dbReference>
<protein>
    <recommendedName>
        <fullName evidence="2">DnaJ homolog subfamily C member 16</fullName>
    </recommendedName>
    <alternativeName>
        <fullName evidence="5">Endoplasmic reticulum DNA J domain-containing protein 8</fullName>
    </alternativeName>
</protein>
<evidence type="ECO:0000313" key="13">
    <source>
        <dbReference type="Proteomes" id="UP000325113"/>
    </source>
</evidence>
<dbReference type="Pfam" id="PF00085">
    <property type="entry name" value="Thioredoxin"/>
    <property type="match status" value="1"/>
</dbReference>
<evidence type="ECO:0000256" key="1">
    <source>
        <dbReference type="ARBA" id="ARBA00004163"/>
    </source>
</evidence>
<dbReference type="EMBL" id="VLTL01000326">
    <property type="protein sequence ID" value="KAA0146057.1"/>
    <property type="molecule type" value="Genomic_DNA"/>
</dbReference>
<evidence type="ECO:0000313" key="10">
    <source>
        <dbReference type="EMBL" id="KAA0146057.1"/>
    </source>
</evidence>
<accession>A0A5A8DJ95</accession>
<evidence type="ECO:0000256" key="7">
    <source>
        <dbReference type="SAM" id="SignalP"/>
    </source>
</evidence>
<dbReference type="PRINTS" id="PR00625">
    <property type="entry name" value="JDOMAIN"/>
</dbReference>